<dbReference type="AlphaFoldDB" id="A0A4P6KSU5"/>
<gene>
    <name evidence="2" type="ORF">EWM63_00800</name>
</gene>
<protein>
    <submittedName>
        <fullName evidence="2">Uncharacterized protein</fullName>
    </submittedName>
</protein>
<dbReference type="EMBL" id="CP035913">
    <property type="protein sequence ID" value="QBE61714.1"/>
    <property type="molecule type" value="Genomic_DNA"/>
</dbReference>
<dbReference type="RefSeq" id="WP_130184851.1">
    <property type="nucleotide sequence ID" value="NZ_CP035913.1"/>
</dbReference>
<accession>A0A4P6KSU5</accession>
<evidence type="ECO:0000256" key="1">
    <source>
        <dbReference type="SAM" id="Phobius"/>
    </source>
</evidence>
<dbReference type="OrthoDB" id="7849608at2"/>
<dbReference type="KEGG" id="plue:EWM63_00800"/>
<evidence type="ECO:0000313" key="2">
    <source>
        <dbReference type="EMBL" id="QBE61714.1"/>
    </source>
</evidence>
<proteinExistence type="predicted"/>
<reference evidence="2 3" key="1">
    <citation type="submission" date="2019-02" db="EMBL/GenBank/DDBJ databases">
        <title>Draft Genome Sequences of Six Type Strains of the Genus Massilia.</title>
        <authorList>
            <person name="Miess H."/>
            <person name="Frediansyhah A."/>
            <person name="Gross H."/>
        </authorList>
    </citation>
    <scope>NUCLEOTIDE SEQUENCE [LARGE SCALE GENOMIC DNA]</scope>
    <source>
        <strain evidence="2 3">DSM 17473</strain>
    </source>
</reference>
<organism evidence="2 3">
    <name type="scientific">Pseudoduganella lutea</name>
    <dbReference type="NCBI Taxonomy" id="321985"/>
    <lineage>
        <taxon>Bacteria</taxon>
        <taxon>Pseudomonadati</taxon>
        <taxon>Pseudomonadota</taxon>
        <taxon>Betaproteobacteria</taxon>
        <taxon>Burkholderiales</taxon>
        <taxon>Oxalobacteraceae</taxon>
        <taxon>Telluria group</taxon>
        <taxon>Pseudoduganella</taxon>
    </lineage>
</organism>
<keyword evidence="3" id="KW-1185">Reference proteome</keyword>
<keyword evidence="1" id="KW-0472">Membrane</keyword>
<keyword evidence="1" id="KW-0812">Transmembrane</keyword>
<name>A0A4P6KSU5_9BURK</name>
<evidence type="ECO:0000313" key="3">
    <source>
        <dbReference type="Proteomes" id="UP000290637"/>
    </source>
</evidence>
<dbReference type="Proteomes" id="UP000290637">
    <property type="component" value="Chromosome"/>
</dbReference>
<keyword evidence="1" id="KW-1133">Transmembrane helix</keyword>
<sequence length="67" mass="7080">MNGDVLIIAGGLPAPRLTMPDNLSMARLGLAGVLFTETVVAGFDGLTWLVRKLASEPRGQGTIVMNR</sequence>
<feature type="transmembrane region" description="Helical" evidence="1">
    <location>
        <begin position="28"/>
        <end position="50"/>
    </location>
</feature>